<keyword evidence="1" id="KW-0472">Membrane</keyword>
<keyword evidence="1" id="KW-1133">Transmembrane helix</keyword>
<dbReference type="EMBL" id="HACA01014829">
    <property type="protein sequence ID" value="CDW32190.1"/>
    <property type="molecule type" value="Transcribed_RNA"/>
</dbReference>
<dbReference type="AlphaFoldDB" id="A0A0K2U260"/>
<sequence>MYNIYLYEYRYETIYYLFILFIVFLGSKEMTKLQRVCVFLCLGGINY</sequence>
<keyword evidence="1" id="KW-0812">Transmembrane</keyword>
<feature type="transmembrane region" description="Helical" evidence="1">
    <location>
        <begin position="6"/>
        <end position="25"/>
    </location>
</feature>
<evidence type="ECO:0000256" key="1">
    <source>
        <dbReference type="SAM" id="Phobius"/>
    </source>
</evidence>
<accession>A0A0K2U260</accession>
<evidence type="ECO:0000313" key="2">
    <source>
        <dbReference type="EMBL" id="CDW32190.1"/>
    </source>
</evidence>
<protein>
    <submittedName>
        <fullName evidence="2">Uncharacterized protein</fullName>
    </submittedName>
</protein>
<name>A0A0K2U260_LEPSM</name>
<proteinExistence type="predicted"/>
<reference evidence="2" key="1">
    <citation type="submission" date="2014-05" db="EMBL/GenBank/DDBJ databases">
        <authorList>
            <person name="Chronopoulou M."/>
        </authorList>
    </citation>
    <scope>NUCLEOTIDE SEQUENCE</scope>
    <source>
        <tissue evidence="2">Whole organism</tissue>
    </source>
</reference>
<organism evidence="2">
    <name type="scientific">Lepeophtheirus salmonis</name>
    <name type="common">Salmon louse</name>
    <name type="synonym">Caligus salmonis</name>
    <dbReference type="NCBI Taxonomy" id="72036"/>
    <lineage>
        <taxon>Eukaryota</taxon>
        <taxon>Metazoa</taxon>
        <taxon>Ecdysozoa</taxon>
        <taxon>Arthropoda</taxon>
        <taxon>Crustacea</taxon>
        <taxon>Multicrustacea</taxon>
        <taxon>Hexanauplia</taxon>
        <taxon>Copepoda</taxon>
        <taxon>Siphonostomatoida</taxon>
        <taxon>Caligidae</taxon>
        <taxon>Lepeophtheirus</taxon>
    </lineage>
</organism>